<feature type="domain" description="Spermatogenesis-associated protein 20-like TRX" evidence="1">
    <location>
        <begin position="40"/>
        <end position="114"/>
    </location>
</feature>
<dbReference type="InterPro" id="IPR036249">
    <property type="entry name" value="Thioredoxin-like_sf"/>
</dbReference>
<dbReference type="InterPro" id="IPR012341">
    <property type="entry name" value="6hp_glycosidase-like_sf"/>
</dbReference>
<dbReference type="PANTHER" id="PTHR42899">
    <property type="entry name" value="SPERMATOGENESIS-ASSOCIATED PROTEIN 20"/>
    <property type="match status" value="1"/>
</dbReference>
<dbReference type="Proteomes" id="UP000189177">
    <property type="component" value="Unassembled WGS sequence"/>
</dbReference>
<gene>
    <name evidence="2" type="ORF">B1A74_05165</name>
</gene>
<dbReference type="SUPFAM" id="SSF52833">
    <property type="entry name" value="Thioredoxin-like"/>
    <property type="match status" value="1"/>
</dbReference>
<dbReference type="AlphaFoldDB" id="A0A1V3A078"/>
<dbReference type="InterPro" id="IPR024705">
    <property type="entry name" value="Ssp411"/>
</dbReference>
<dbReference type="Pfam" id="PF03190">
    <property type="entry name" value="Thioredox_DsbH"/>
    <property type="match status" value="1"/>
</dbReference>
<comment type="caution">
    <text evidence="2">The sequence shown here is derived from an EMBL/GenBank/DDBJ whole genome shotgun (WGS) entry which is preliminary data.</text>
</comment>
<dbReference type="OrthoDB" id="195735at2"/>
<dbReference type="InterPro" id="IPR004879">
    <property type="entry name" value="Ssp411-like_TRX"/>
</dbReference>
<protein>
    <recommendedName>
        <fullName evidence="1">Spermatogenesis-associated protein 20-like TRX domain-containing protein</fullName>
    </recommendedName>
</protein>
<evidence type="ECO:0000259" key="1">
    <source>
        <dbReference type="Pfam" id="PF03190"/>
    </source>
</evidence>
<evidence type="ECO:0000313" key="3">
    <source>
        <dbReference type="Proteomes" id="UP000189177"/>
    </source>
</evidence>
<dbReference type="Gene3D" id="3.40.30.10">
    <property type="entry name" value="Glutaredoxin"/>
    <property type="match status" value="1"/>
</dbReference>
<dbReference type="Gene3D" id="1.50.10.10">
    <property type="match status" value="1"/>
</dbReference>
<evidence type="ECO:0000313" key="2">
    <source>
        <dbReference type="EMBL" id="OOC10493.1"/>
    </source>
</evidence>
<dbReference type="EMBL" id="MUZR01000014">
    <property type="protein sequence ID" value="OOC10493.1"/>
    <property type="molecule type" value="Genomic_DNA"/>
</dbReference>
<keyword evidence="3" id="KW-1185">Reference proteome</keyword>
<dbReference type="SUPFAM" id="SSF48208">
    <property type="entry name" value="Six-hairpin glycosidases"/>
    <property type="match status" value="1"/>
</dbReference>
<name>A0A1V3A078_9GAMM</name>
<dbReference type="PANTHER" id="PTHR42899:SF1">
    <property type="entry name" value="SPERMATOGENESIS-ASSOCIATED PROTEIN 20"/>
    <property type="match status" value="1"/>
</dbReference>
<dbReference type="GO" id="GO:0005975">
    <property type="term" value="P:carbohydrate metabolic process"/>
    <property type="evidence" value="ECO:0007669"/>
    <property type="project" value="InterPro"/>
</dbReference>
<sequence>MGTATQHVSSARNGLRAAGTLLIAALWLFVGAASAEDYPADSQIEWNSFDPELFDRAEDQNQPLFFYFHGQWCTWCIDFQNESLENPMVVDILNEEYVPVLIDLDRRADLFTRYGGRGLPFVVITTPDDDVISRFTGHIRADGLYRILERQQRVVSVTGREETPAEEPITTVDGFLEMLDQVYVADADRLSGSALFGTLSKRPQPWTYRFLLDQEKWAGRMPGLLDQVAEDLHDPVDGGFFFFYDFDQRDPDRALETSKRLDQNAAFLWLFAHAWEETGDERYREIAEDVIRWLRDAMWDEDQRRFGNSQYADNAYYRLDPDERRATDPPRVDRTTYAHTSGQAIAALAASARIFDDDELLEWADTALRGVDAYLGIPAGFLHAVTEEGQPKLEGYLPAQIWPEIARLELRRAARALERNPTDTAAGEPDPQARLDRLQPFFDEDLNAHAERLDGELEPWTEVPTQAALAWWLHYLPAEAVAASHVDPAAVEAQLQIHPGADPDDIALGFAALQRGMPGED</sequence>
<dbReference type="InterPro" id="IPR008928">
    <property type="entry name" value="6-hairpin_glycosidase_sf"/>
</dbReference>
<organism evidence="2 3">
    <name type="scientific">Thioalkalivibrio halophilus</name>
    <dbReference type="NCBI Taxonomy" id="252474"/>
    <lineage>
        <taxon>Bacteria</taxon>
        <taxon>Pseudomonadati</taxon>
        <taxon>Pseudomonadota</taxon>
        <taxon>Gammaproteobacteria</taxon>
        <taxon>Chromatiales</taxon>
        <taxon>Ectothiorhodospiraceae</taxon>
        <taxon>Thioalkalivibrio</taxon>
    </lineage>
</organism>
<reference evidence="2 3" key="1">
    <citation type="submission" date="2017-02" db="EMBL/GenBank/DDBJ databases">
        <title>Genomic diversity within the haloalkaliphilic genus Thioalkalivibrio.</title>
        <authorList>
            <person name="Ahn A.-C."/>
            <person name="Meier-Kolthoff J."/>
            <person name="Overmars L."/>
            <person name="Richter M."/>
            <person name="Woyke T."/>
            <person name="Sorokin D.Y."/>
            <person name="Muyzer G."/>
        </authorList>
    </citation>
    <scope>NUCLEOTIDE SEQUENCE [LARGE SCALE GENOMIC DNA]</scope>
    <source>
        <strain evidence="2 3">HL17</strain>
    </source>
</reference>
<dbReference type="STRING" id="252474.B1A74_05165"/>
<dbReference type="RefSeq" id="WP_077243972.1">
    <property type="nucleotide sequence ID" value="NZ_MUZR01000014.1"/>
</dbReference>
<proteinExistence type="predicted"/>
<accession>A0A1V3A078</accession>